<proteinExistence type="predicted"/>
<dbReference type="SUPFAM" id="SSF102215">
    <property type="entry name" value="Creatininase"/>
    <property type="match status" value="1"/>
</dbReference>
<dbReference type="InterPro" id="IPR024087">
    <property type="entry name" value="Creatininase-like_sf"/>
</dbReference>
<gene>
    <name evidence="1" type="ORF">T1815_02371</name>
</gene>
<dbReference type="Gene3D" id="3.40.50.10310">
    <property type="entry name" value="Creatininase"/>
    <property type="match status" value="1"/>
</dbReference>
<sequence length="96" mass="10971">MGYGCIIRYCNSGFDEILEVLKELEIRGLEVCFSLFLISQEEEAYIKEHLNIKVCHMQSPEMPVAYLPLGTLEWHGPHMPLGADGIQSKELFVRSK</sequence>
<organism evidence="1 2">
    <name type="scientific">Agathobacter rectalis</name>
    <dbReference type="NCBI Taxonomy" id="39491"/>
    <lineage>
        <taxon>Bacteria</taxon>
        <taxon>Bacillati</taxon>
        <taxon>Bacillota</taxon>
        <taxon>Clostridia</taxon>
        <taxon>Lachnospirales</taxon>
        <taxon>Lachnospiraceae</taxon>
        <taxon>Agathobacter</taxon>
    </lineage>
</organism>
<keyword evidence="2" id="KW-1185">Reference proteome</keyword>
<name>A0A0M6WAA8_9FIRM</name>
<dbReference type="EMBL" id="CVRQ01000001">
    <property type="protein sequence ID" value="CRL31914.1"/>
    <property type="molecule type" value="Genomic_DNA"/>
</dbReference>
<dbReference type="AlphaFoldDB" id="A0A0M6WAA8"/>
<dbReference type="Proteomes" id="UP000049472">
    <property type="component" value="Unassembled WGS sequence"/>
</dbReference>
<protein>
    <submittedName>
        <fullName evidence="1">Uncharacterized protein</fullName>
    </submittedName>
</protein>
<reference evidence="2" key="1">
    <citation type="submission" date="2015-05" db="EMBL/GenBank/DDBJ databases">
        <authorList>
            <consortium name="Pathogen Informatics"/>
        </authorList>
    </citation>
    <scope>NUCLEOTIDE SEQUENCE [LARGE SCALE GENOMIC DNA]</scope>
    <source>
        <strain evidence="2">T1-815</strain>
    </source>
</reference>
<accession>A0A0M6WAA8</accession>
<evidence type="ECO:0000313" key="1">
    <source>
        <dbReference type="EMBL" id="CRL31914.1"/>
    </source>
</evidence>
<evidence type="ECO:0000313" key="2">
    <source>
        <dbReference type="Proteomes" id="UP000049472"/>
    </source>
</evidence>